<organism evidence="5 6">
    <name type="scientific">Adiantum capillus-veneris</name>
    <name type="common">Maidenhair fern</name>
    <dbReference type="NCBI Taxonomy" id="13818"/>
    <lineage>
        <taxon>Eukaryota</taxon>
        <taxon>Viridiplantae</taxon>
        <taxon>Streptophyta</taxon>
        <taxon>Embryophyta</taxon>
        <taxon>Tracheophyta</taxon>
        <taxon>Polypodiopsida</taxon>
        <taxon>Polypodiidae</taxon>
        <taxon>Polypodiales</taxon>
        <taxon>Pteridineae</taxon>
        <taxon>Pteridaceae</taxon>
        <taxon>Vittarioideae</taxon>
        <taxon>Adiantum</taxon>
    </lineage>
</organism>
<accession>A0A9D4V4S1</accession>
<evidence type="ECO:0000259" key="4">
    <source>
        <dbReference type="PROSITE" id="PS51795"/>
    </source>
</evidence>
<protein>
    <recommendedName>
        <fullName evidence="4">FLZ-type domain-containing protein</fullName>
    </recommendedName>
</protein>
<evidence type="ECO:0000256" key="2">
    <source>
        <dbReference type="ARBA" id="ARBA00022723"/>
    </source>
</evidence>
<comment type="similarity">
    <text evidence="1">Belongs to the FLZ family.</text>
</comment>
<proteinExistence type="inferred from homology"/>
<feature type="zinc finger region" description="FLZ-type" evidence="3">
    <location>
        <begin position="276"/>
        <end position="320"/>
    </location>
</feature>
<reference evidence="5 6" key="1">
    <citation type="submission" date="2021-01" db="EMBL/GenBank/DDBJ databases">
        <title>Adiantum capillus-veneris genome.</title>
        <authorList>
            <person name="Fang Y."/>
            <person name="Liao Q."/>
        </authorList>
    </citation>
    <scope>NUCLEOTIDE SEQUENCE [LARGE SCALE GENOMIC DNA]</scope>
    <source>
        <strain evidence="5">H3</strain>
        <tissue evidence="5">Leaf</tissue>
    </source>
</reference>
<keyword evidence="2" id="KW-0479">Metal-binding</keyword>
<evidence type="ECO:0000256" key="3">
    <source>
        <dbReference type="PROSITE-ProRule" id="PRU01131"/>
    </source>
</evidence>
<evidence type="ECO:0000313" key="6">
    <source>
        <dbReference type="Proteomes" id="UP000886520"/>
    </source>
</evidence>
<dbReference type="InterPro" id="IPR007650">
    <property type="entry name" value="Zf-FLZ_dom"/>
</dbReference>
<dbReference type="GO" id="GO:0046872">
    <property type="term" value="F:metal ion binding"/>
    <property type="evidence" value="ECO:0007669"/>
    <property type="project" value="UniProtKB-KW"/>
</dbReference>
<dbReference type="PANTHER" id="PTHR47208:SF1">
    <property type="entry name" value="OS02G0174800 PROTEIN"/>
    <property type="match status" value="1"/>
</dbReference>
<evidence type="ECO:0000256" key="1">
    <source>
        <dbReference type="ARBA" id="ARBA00009374"/>
    </source>
</evidence>
<gene>
    <name evidence="5" type="ORF">GOP47_0005127</name>
</gene>
<dbReference type="OrthoDB" id="1927223at2759"/>
<dbReference type="Proteomes" id="UP000886520">
    <property type="component" value="Chromosome 5"/>
</dbReference>
<dbReference type="AlphaFoldDB" id="A0A9D4V4S1"/>
<dbReference type="PROSITE" id="PS51795">
    <property type="entry name" value="ZF_FLZ"/>
    <property type="match status" value="1"/>
</dbReference>
<dbReference type="PANTHER" id="PTHR47208">
    <property type="entry name" value="OS02G0174800 PROTEIN"/>
    <property type="match status" value="1"/>
</dbReference>
<name>A0A9D4V4S1_ADICA</name>
<dbReference type="EMBL" id="JABFUD020000005">
    <property type="protein sequence ID" value="KAI5079648.1"/>
    <property type="molecule type" value="Genomic_DNA"/>
</dbReference>
<feature type="domain" description="FLZ-type" evidence="4">
    <location>
        <begin position="276"/>
        <end position="320"/>
    </location>
</feature>
<dbReference type="Pfam" id="PF04570">
    <property type="entry name" value="zf-FLZ"/>
    <property type="match status" value="1"/>
</dbReference>
<keyword evidence="6" id="KW-1185">Reference proteome</keyword>
<comment type="caution">
    <text evidence="5">The sequence shown here is derived from an EMBL/GenBank/DDBJ whole genome shotgun (WGS) entry which is preliminary data.</text>
</comment>
<evidence type="ECO:0000313" key="5">
    <source>
        <dbReference type="EMBL" id="KAI5079648.1"/>
    </source>
</evidence>
<sequence length="321" mass="35753">MTTRQEGYGSSSVKPGSFMGTAKGMMMMMVSPLHSQRGESIGENMSPRSVLEHRALSGLAIAINLEEEEKNKSLHTEHHVIFGTYFCKQNIHLMGAGQEANSEHNFIRASFPSRERLTRMLLGERETAAEGPIVGLRMVASLDPLLNLSSTEAKRGHQNLVMGRSLSREGMFMESMRCAEQRGVLTTSIDEERKQDDVCNRGTMFEVSMPSSLPSQNAKSQHLLTLKNNENSENEGRFLGGRSAEESIFYYVNPLSSNDLQTVVDNNLSCPPLVENFLKECTLCKCFLGMGKDIYIYRGDQAFCSAECRYQQIMSDEGMGS</sequence>
<dbReference type="InterPro" id="IPR044604">
    <property type="entry name" value="FLZ12/13/14"/>
</dbReference>